<sequence>MSRGNETENSLMPVTARGEATRRKILDAAEEVFGELGYYEASISEITRRAGVAQGTYYIYFHSKRTIFEELVRDIGERLRAEMRAAIANAPNRIEIERRGFQAFFKFVARHRRIYSIVQEAERVAPEAFYAYYHKISQGYIRGLQEAMDNGSIRKLDPEAIAYTLMGIGHFIALRWLIWPPEGGPGASSDELPESVFDSMMEFISNGLAAHISPKKEH</sequence>
<dbReference type="Pfam" id="PF00440">
    <property type="entry name" value="TetR_N"/>
    <property type="match status" value="1"/>
</dbReference>
<evidence type="ECO:0000313" key="4">
    <source>
        <dbReference type="EMBL" id="GHO88412.1"/>
    </source>
</evidence>
<accession>A0ABQ3VQ67</accession>
<evidence type="ECO:0000259" key="3">
    <source>
        <dbReference type="PROSITE" id="PS50977"/>
    </source>
</evidence>
<name>A0ABQ3VQ67_9CHLR</name>
<dbReference type="EMBL" id="BNJJ01000024">
    <property type="protein sequence ID" value="GHO88412.1"/>
    <property type="molecule type" value="Genomic_DNA"/>
</dbReference>
<dbReference type="Proteomes" id="UP000635565">
    <property type="component" value="Unassembled WGS sequence"/>
</dbReference>
<dbReference type="PANTHER" id="PTHR43479:SF11">
    <property type="entry name" value="ACREF_ENVCD OPERON REPRESSOR-RELATED"/>
    <property type="match status" value="1"/>
</dbReference>
<protein>
    <submittedName>
        <fullName evidence="4">TetR family transcriptional regulator</fullName>
    </submittedName>
</protein>
<dbReference type="InterPro" id="IPR036271">
    <property type="entry name" value="Tet_transcr_reg_TetR-rel_C_sf"/>
</dbReference>
<dbReference type="PANTHER" id="PTHR43479">
    <property type="entry name" value="ACREF/ENVCD OPERON REPRESSOR-RELATED"/>
    <property type="match status" value="1"/>
</dbReference>
<dbReference type="PROSITE" id="PS50977">
    <property type="entry name" value="HTH_TETR_2"/>
    <property type="match status" value="1"/>
</dbReference>
<evidence type="ECO:0000256" key="1">
    <source>
        <dbReference type="ARBA" id="ARBA00023125"/>
    </source>
</evidence>
<dbReference type="SUPFAM" id="SSF48498">
    <property type="entry name" value="Tetracyclin repressor-like, C-terminal domain"/>
    <property type="match status" value="1"/>
</dbReference>
<dbReference type="RefSeq" id="WP_201365999.1">
    <property type="nucleotide sequence ID" value="NZ_BNJJ01000024.1"/>
</dbReference>
<dbReference type="InterPro" id="IPR001647">
    <property type="entry name" value="HTH_TetR"/>
</dbReference>
<dbReference type="SUPFAM" id="SSF46689">
    <property type="entry name" value="Homeodomain-like"/>
    <property type="match status" value="1"/>
</dbReference>
<dbReference type="InterPro" id="IPR009057">
    <property type="entry name" value="Homeodomain-like_sf"/>
</dbReference>
<gene>
    <name evidence="4" type="ORF">KSZ_64180</name>
</gene>
<feature type="domain" description="HTH tetR-type" evidence="3">
    <location>
        <begin position="19"/>
        <end position="79"/>
    </location>
</feature>
<keyword evidence="5" id="KW-1185">Reference proteome</keyword>
<evidence type="ECO:0000256" key="2">
    <source>
        <dbReference type="PROSITE-ProRule" id="PRU00335"/>
    </source>
</evidence>
<comment type="caution">
    <text evidence="4">The sequence shown here is derived from an EMBL/GenBank/DDBJ whole genome shotgun (WGS) entry which is preliminary data.</text>
</comment>
<dbReference type="Gene3D" id="1.10.357.10">
    <property type="entry name" value="Tetracycline Repressor, domain 2"/>
    <property type="match status" value="1"/>
</dbReference>
<proteinExistence type="predicted"/>
<dbReference type="PRINTS" id="PR00455">
    <property type="entry name" value="HTHTETR"/>
</dbReference>
<dbReference type="InterPro" id="IPR050624">
    <property type="entry name" value="HTH-type_Tx_Regulator"/>
</dbReference>
<keyword evidence="1 2" id="KW-0238">DNA-binding</keyword>
<organism evidence="4 5">
    <name type="scientific">Dictyobacter formicarum</name>
    <dbReference type="NCBI Taxonomy" id="2778368"/>
    <lineage>
        <taxon>Bacteria</taxon>
        <taxon>Bacillati</taxon>
        <taxon>Chloroflexota</taxon>
        <taxon>Ktedonobacteria</taxon>
        <taxon>Ktedonobacterales</taxon>
        <taxon>Dictyobacteraceae</taxon>
        <taxon>Dictyobacter</taxon>
    </lineage>
</organism>
<feature type="DNA-binding region" description="H-T-H motif" evidence="2">
    <location>
        <begin position="42"/>
        <end position="61"/>
    </location>
</feature>
<reference evidence="4 5" key="1">
    <citation type="journal article" date="2021" name="Int. J. Syst. Evol. Microbiol.">
        <title>Reticulibacter mediterranei gen. nov., sp. nov., within the new family Reticulibacteraceae fam. nov., and Ktedonospora formicarum gen. nov., sp. nov., Ktedonobacter robiniae sp. nov., Dictyobacter formicarum sp. nov. and Dictyobacter arantiisoli sp. nov., belonging to the class Ktedonobacteria.</title>
        <authorList>
            <person name="Yabe S."/>
            <person name="Zheng Y."/>
            <person name="Wang C.M."/>
            <person name="Sakai Y."/>
            <person name="Abe K."/>
            <person name="Yokota A."/>
            <person name="Donadio S."/>
            <person name="Cavaletti L."/>
            <person name="Monciardini P."/>
        </authorList>
    </citation>
    <scope>NUCLEOTIDE SEQUENCE [LARGE SCALE GENOMIC DNA]</scope>
    <source>
        <strain evidence="4 5">SOSP1-9</strain>
    </source>
</reference>
<dbReference type="Gene3D" id="1.10.10.60">
    <property type="entry name" value="Homeodomain-like"/>
    <property type="match status" value="1"/>
</dbReference>
<evidence type="ECO:0000313" key="5">
    <source>
        <dbReference type="Proteomes" id="UP000635565"/>
    </source>
</evidence>